<sequence length="107" mass="12033">MQLLQADMSHFVIISGPVQDTLFCLVDHILTSRTRLTLPKHLLRPLTVKHPEKRERVHHAIRQGSISDVTTLLADENDTGSGKLLAIGKNSYGRCTYISPSFANRKR</sequence>
<gene>
    <name evidence="1" type="ORF">NQ318_021051</name>
</gene>
<dbReference type="EMBL" id="JAPWTK010000147">
    <property type="protein sequence ID" value="KAJ8947954.1"/>
    <property type="molecule type" value="Genomic_DNA"/>
</dbReference>
<keyword evidence="2" id="KW-1185">Reference proteome</keyword>
<reference evidence="1" key="1">
    <citation type="journal article" date="2023" name="Insect Mol. Biol.">
        <title>Genome sequencing provides insights into the evolution of gene families encoding plant cell wall-degrading enzymes in longhorned beetles.</title>
        <authorList>
            <person name="Shin N.R."/>
            <person name="Okamura Y."/>
            <person name="Kirsch R."/>
            <person name="Pauchet Y."/>
        </authorList>
    </citation>
    <scope>NUCLEOTIDE SEQUENCE</scope>
    <source>
        <strain evidence="1">AMC_N1</strain>
    </source>
</reference>
<organism evidence="1 2">
    <name type="scientific">Aromia moschata</name>
    <dbReference type="NCBI Taxonomy" id="1265417"/>
    <lineage>
        <taxon>Eukaryota</taxon>
        <taxon>Metazoa</taxon>
        <taxon>Ecdysozoa</taxon>
        <taxon>Arthropoda</taxon>
        <taxon>Hexapoda</taxon>
        <taxon>Insecta</taxon>
        <taxon>Pterygota</taxon>
        <taxon>Neoptera</taxon>
        <taxon>Endopterygota</taxon>
        <taxon>Coleoptera</taxon>
        <taxon>Polyphaga</taxon>
        <taxon>Cucujiformia</taxon>
        <taxon>Chrysomeloidea</taxon>
        <taxon>Cerambycidae</taxon>
        <taxon>Cerambycinae</taxon>
        <taxon>Callichromatini</taxon>
        <taxon>Aromia</taxon>
    </lineage>
</organism>
<name>A0AAV8Y9N7_9CUCU</name>
<dbReference type="AlphaFoldDB" id="A0AAV8Y9N7"/>
<dbReference type="Proteomes" id="UP001162162">
    <property type="component" value="Unassembled WGS sequence"/>
</dbReference>
<evidence type="ECO:0000313" key="2">
    <source>
        <dbReference type="Proteomes" id="UP001162162"/>
    </source>
</evidence>
<proteinExistence type="predicted"/>
<protein>
    <submittedName>
        <fullName evidence="1">Uncharacterized protein</fullName>
    </submittedName>
</protein>
<comment type="caution">
    <text evidence="1">The sequence shown here is derived from an EMBL/GenBank/DDBJ whole genome shotgun (WGS) entry which is preliminary data.</text>
</comment>
<accession>A0AAV8Y9N7</accession>
<evidence type="ECO:0000313" key="1">
    <source>
        <dbReference type="EMBL" id="KAJ8947954.1"/>
    </source>
</evidence>